<sequence>MRALQCQSLGKPSDLKLVDIPGLPSPKAGEIKLQVASAGLNFADTLMIAGQYQHKPELPFIPGLELAGTVLEVGPAETRIKPGDPIMAAVDHGGFASQAIVRAADAVPIPTGMDPVTAGGFVIAYGTSYGALVWKARLQAGELLLVHGAAGGVGLTAVEIGKALGAKVIATAGGAEKCAVAREHGADWTVDYKTENVRDRVKAIAAELGRDGADVVYDPVGGELFDASLRCVAWGARLLVVGFAAGQIQKIPANILLVKNIDAQGFYWGSYRRHRPELIGECFAGLARFHAAGSLQPHISHRFDLADFAQAFEVLVTRKSTGKIVLTP</sequence>
<dbReference type="EC" id="1.-.-.-" evidence="2"/>
<protein>
    <submittedName>
        <fullName evidence="2">NADPH:quinone oxidoreductase family protein</fullName>
        <ecNumber evidence="2">1.-.-.-</ecNumber>
    </submittedName>
</protein>
<dbReference type="InterPro" id="IPR013149">
    <property type="entry name" value="ADH-like_C"/>
</dbReference>
<dbReference type="Gene3D" id="3.90.180.10">
    <property type="entry name" value="Medium-chain alcohol dehydrogenases, catalytic domain"/>
    <property type="match status" value="1"/>
</dbReference>
<gene>
    <name evidence="2" type="ORF">Q8A70_16610</name>
</gene>
<dbReference type="SUPFAM" id="SSF51735">
    <property type="entry name" value="NAD(P)-binding Rossmann-fold domains"/>
    <property type="match status" value="1"/>
</dbReference>
<dbReference type="InterPro" id="IPR051397">
    <property type="entry name" value="Zn-ADH-like_protein"/>
</dbReference>
<dbReference type="GO" id="GO:0016491">
    <property type="term" value="F:oxidoreductase activity"/>
    <property type="evidence" value="ECO:0007669"/>
    <property type="project" value="UniProtKB-KW"/>
</dbReference>
<dbReference type="CDD" id="cd08241">
    <property type="entry name" value="QOR1"/>
    <property type="match status" value="1"/>
</dbReference>
<proteinExistence type="predicted"/>
<evidence type="ECO:0000259" key="1">
    <source>
        <dbReference type="SMART" id="SM00829"/>
    </source>
</evidence>
<accession>A0ABU0YQQ6</accession>
<name>A0ABU0YQQ6_9PROT</name>
<dbReference type="RefSeq" id="WP_379957161.1">
    <property type="nucleotide sequence ID" value="NZ_JAUYVI010000005.1"/>
</dbReference>
<dbReference type="Gene3D" id="3.40.50.720">
    <property type="entry name" value="NAD(P)-binding Rossmann-like Domain"/>
    <property type="match status" value="1"/>
</dbReference>
<dbReference type="SMART" id="SM00829">
    <property type="entry name" value="PKS_ER"/>
    <property type="match status" value="1"/>
</dbReference>
<evidence type="ECO:0000313" key="3">
    <source>
        <dbReference type="Proteomes" id="UP001230156"/>
    </source>
</evidence>
<dbReference type="InterPro" id="IPR036291">
    <property type="entry name" value="NAD(P)-bd_dom_sf"/>
</dbReference>
<dbReference type="Pfam" id="PF08240">
    <property type="entry name" value="ADH_N"/>
    <property type="match status" value="1"/>
</dbReference>
<dbReference type="InterPro" id="IPR020843">
    <property type="entry name" value="ER"/>
</dbReference>
<comment type="caution">
    <text evidence="2">The sequence shown here is derived from an EMBL/GenBank/DDBJ whole genome shotgun (WGS) entry which is preliminary data.</text>
</comment>
<dbReference type="InterPro" id="IPR011032">
    <property type="entry name" value="GroES-like_sf"/>
</dbReference>
<dbReference type="Pfam" id="PF00107">
    <property type="entry name" value="ADH_zinc_N"/>
    <property type="match status" value="1"/>
</dbReference>
<keyword evidence="2" id="KW-0560">Oxidoreductase</keyword>
<keyword evidence="3" id="KW-1185">Reference proteome</keyword>
<dbReference type="SUPFAM" id="SSF50129">
    <property type="entry name" value="GroES-like"/>
    <property type="match status" value="1"/>
</dbReference>
<reference evidence="3" key="1">
    <citation type="submission" date="2023-08" db="EMBL/GenBank/DDBJ databases">
        <title>Rhodospirillaceae gen. nov., a novel taxon isolated from the Yangtze River Yuezi River estuary sludge.</title>
        <authorList>
            <person name="Ruan L."/>
        </authorList>
    </citation>
    <scope>NUCLEOTIDE SEQUENCE [LARGE SCALE GENOMIC DNA]</scope>
    <source>
        <strain evidence="3">R-7</strain>
    </source>
</reference>
<dbReference type="PANTHER" id="PTHR43677:SF4">
    <property type="entry name" value="QUINONE OXIDOREDUCTASE-LIKE PROTEIN 2"/>
    <property type="match status" value="1"/>
</dbReference>
<organism evidence="2 3">
    <name type="scientific">Dongia sedimenti</name>
    <dbReference type="NCBI Taxonomy" id="3064282"/>
    <lineage>
        <taxon>Bacteria</taxon>
        <taxon>Pseudomonadati</taxon>
        <taxon>Pseudomonadota</taxon>
        <taxon>Alphaproteobacteria</taxon>
        <taxon>Rhodospirillales</taxon>
        <taxon>Dongiaceae</taxon>
        <taxon>Dongia</taxon>
    </lineage>
</organism>
<dbReference type="EMBL" id="JAUYVI010000005">
    <property type="protein sequence ID" value="MDQ7249311.1"/>
    <property type="molecule type" value="Genomic_DNA"/>
</dbReference>
<dbReference type="Proteomes" id="UP001230156">
    <property type="component" value="Unassembled WGS sequence"/>
</dbReference>
<feature type="domain" description="Enoyl reductase (ER)" evidence="1">
    <location>
        <begin position="10"/>
        <end position="326"/>
    </location>
</feature>
<evidence type="ECO:0000313" key="2">
    <source>
        <dbReference type="EMBL" id="MDQ7249311.1"/>
    </source>
</evidence>
<dbReference type="PANTHER" id="PTHR43677">
    <property type="entry name" value="SHORT-CHAIN DEHYDROGENASE/REDUCTASE"/>
    <property type="match status" value="1"/>
</dbReference>
<dbReference type="InterPro" id="IPR013154">
    <property type="entry name" value="ADH-like_N"/>
</dbReference>